<dbReference type="OrthoDB" id="9767561at2"/>
<dbReference type="SUPFAM" id="SSF51905">
    <property type="entry name" value="FAD/NAD(P)-binding domain"/>
    <property type="match status" value="1"/>
</dbReference>
<dbReference type="Proteomes" id="UP000319817">
    <property type="component" value="Chromosome"/>
</dbReference>
<reference evidence="2 3" key="1">
    <citation type="submission" date="2019-02" db="EMBL/GenBank/DDBJ databases">
        <title>Deep-cultivation of Planctomycetes and their phenomic and genomic characterization uncovers novel biology.</title>
        <authorList>
            <person name="Wiegand S."/>
            <person name="Jogler M."/>
            <person name="Boedeker C."/>
            <person name="Pinto D."/>
            <person name="Vollmers J."/>
            <person name="Rivas-Marin E."/>
            <person name="Kohn T."/>
            <person name="Peeters S.H."/>
            <person name="Heuer A."/>
            <person name="Rast P."/>
            <person name="Oberbeckmann S."/>
            <person name="Bunk B."/>
            <person name="Jeske O."/>
            <person name="Meyerdierks A."/>
            <person name="Storesund J.E."/>
            <person name="Kallscheuer N."/>
            <person name="Luecker S."/>
            <person name="Lage O.M."/>
            <person name="Pohl T."/>
            <person name="Merkel B.J."/>
            <person name="Hornburger P."/>
            <person name="Mueller R.-W."/>
            <person name="Bruemmer F."/>
            <person name="Labrenz M."/>
            <person name="Spormann A.M."/>
            <person name="Op den Camp H."/>
            <person name="Overmann J."/>
            <person name="Amann R."/>
            <person name="Jetten M.S.M."/>
            <person name="Mascher T."/>
            <person name="Medema M.H."/>
            <person name="Devos D.P."/>
            <person name="Kaster A.-K."/>
            <person name="Ovreas L."/>
            <person name="Rohde M."/>
            <person name="Galperin M.Y."/>
            <person name="Jogler C."/>
        </authorList>
    </citation>
    <scope>NUCLEOTIDE SEQUENCE [LARGE SCALE GENOMIC DNA]</scope>
    <source>
        <strain evidence="2 3">K23_9</strain>
    </source>
</reference>
<evidence type="ECO:0000313" key="3">
    <source>
        <dbReference type="Proteomes" id="UP000319817"/>
    </source>
</evidence>
<dbReference type="Gene3D" id="3.50.50.60">
    <property type="entry name" value="FAD/NAD(P)-binding domain"/>
    <property type="match status" value="1"/>
</dbReference>
<dbReference type="EMBL" id="CP036526">
    <property type="protein sequence ID" value="QDT08648.1"/>
    <property type="molecule type" value="Genomic_DNA"/>
</dbReference>
<dbReference type="Pfam" id="PF01593">
    <property type="entry name" value="Amino_oxidase"/>
    <property type="match status" value="1"/>
</dbReference>
<dbReference type="PANTHER" id="PTHR42841">
    <property type="entry name" value="AMINE OXIDASE"/>
    <property type="match status" value="1"/>
</dbReference>
<dbReference type="RefSeq" id="WP_145416158.1">
    <property type="nucleotide sequence ID" value="NZ_CP036526.1"/>
</dbReference>
<accession>A0A517NNE3</accession>
<protein>
    <submittedName>
        <fullName evidence="2">Putrescine oxidase</fullName>
        <ecNumber evidence="2">1.4.3.10</ecNumber>
    </submittedName>
</protein>
<dbReference type="GO" id="GO:0050232">
    <property type="term" value="F:putrescine oxidase activity"/>
    <property type="evidence" value="ECO:0007669"/>
    <property type="project" value="UniProtKB-EC"/>
</dbReference>
<sequence>MSNNTSDVIIIGAGLAGLTCAAQLTQAGRSVVVLEATDRVGGRVRTDAVDGYTMDHGFQVLLTAYPACQKILDYPALRLQKFDPGALVRNKGRFAFLGDPWRQPSKAIQTAFSPIGSLGDKLKIAKLRAASNRGTLDDLYGRADQTTIDRLQRDGFSSEIIDQFFRPFLGGVFLDESLTTSSRMLEFVFRMFAAGDITVPADGMGAIPRQIAESLPRGTLRLQTTVASLSDQSVTLTNGDTLTGKNVVVATESSAAAKLLGSEPMDTQWNSATTVYYATDKRPDDRKSLILRGDESGPVQTAVVLSNIAPQYAPAGKSLVSVSVSGTNQDDEIDLLDQLIRQQLSSWFGDDVNAWTRLRTYRIPYGLPKTCLNSVQKPVTATDGVFVCGDHMETPSIQGAMNSGLRVASEILLL</sequence>
<dbReference type="EC" id="1.4.3.10" evidence="2"/>
<keyword evidence="3" id="KW-1185">Reference proteome</keyword>
<dbReference type="InterPro" id="IPR002937">
    <property type="entry name" value="Amino_oxidase"/>
</dbReference>
<dbReference type="InterPro" id="IPR036188">
    <property type="entry name" value="FAD/NAD-bd_sf"/>
</dbReference>
<proteinExistence type="predicted"/>
<gene>
    <name evidence="2" type="primary">puo_1</name>
    <name evidence="2" type="ORF">K239x_05880</name>
</gene>
<dbReference type="AlphaFoldDB" id="A0A517NNE3"/>
<keyword evidence="2" id="KW-0560">Oxidoreductase</keyword>
<evidence type="ECO:0000313" key="2">
    <source>
        <dbReference type="EMBL" id="QDT08648.1"/>
    </source>
</evidence>
<organism evidence="2 3">
    <name type="scientific">Stieleria marina</name>
    <dbReference type="NCBI Taxonomy" id="1930275"/>
    <lineage>
        <taxon>Bacteria</taxon>
        <taxon>Pseudomonadati</taxon>
        <taxon>Planctomycetota</taxon>
        <taxon>Planctomycetia</taxon>
        <taxon>Pirellulales</taxon>
        <taxon>Pirellulaceae</taxon>
        <taxon>Stieleria</taxon>
    </lineage>
</organism>
<evidence type="ECO:0000259" key="1">
    <source>
        <dbReference type="Pfam" id="PF01593"/>
    </source>
</evidence>
<name>A0A517NNE3_9BACT</name>
<feature type="domain" description="Amine oxidase" evidence="1">
    <location>
        <begin position="15"/>
        <end position="412"/>
    </location>
</feature>